<keyword evidence="4" id="KW-1185">Reference proteome</keyword>
<keyword evidence="1" id="KW-0677">Repeat</keyword>
<dbReference type="InterPro" id="IPR036770">
    <property type="entry name" value="Ankyrin_rpt-contain_sf"/>
</dbReference>
<dbReference type="EMBL" id="PYWC01000079">
    <property type="protein sequence ID" value="PWW73505.1"/>
    <property type="molecule type" value="Genomic_DNA"/>
</dbReference>
<evidence type="ECO:0000256" key="2">
    <source>
        <dbReference type="ARBA" id="ARBA00023043"/>
    </source>
</evidence>
<dbReference type="GO" id="GO:0006396">
    <property type="term" value="P:RNA processing"/>
    <property type="evidence" value="ECO:0007669"/>
    <property type="project" value="TreeGrafter"/>
</dbReference>
<dbReference type="GO" id="GO:0004540">
    <property type="term" value="F:RNA nuclease activity"/>
    <property type="evidence" value="ECO:0007669"/>
    <property type="project" value="TreeGrafter"/>
</dbReference>
<evidence type="ECO:0000313" key="3">
    <source>
        <dbReference type="EMBL" id="PWW73505.1"/>
    </source>
</evidence>
<dbReference type="PANTHER" id="PTHR24141:SF1">
    <property type="entry name" value="2-5A-DEPENDENT RIBONUCLEASE"/>
    <property type="match status" value="1"/>
</dbReference>
<dbReference type="InterPro" id="IPR002110">
    <property type="entry name" value="Ankyrin_rpt"/>
</dbReference>
<dbReference type="PANTHER" id="PTHR24141">
    <property type="entry name" value="2-5A-DEPENDENT RIBONUCLEASE"/>
    <property type="match status" value="1"/>
</dbReference>
<dbReference type="AlphaFoldDB" id="A0A317SGF4"/>
<dbReference type="SUPFAM" id="SSF48403">
    <property type="entry name" value="Ankyrin repeat"/>
    <property type="match status" value="1"/>
</dbReference>
<dbReference type="GO" id="GO:0003723">
    <property type="term" value="F:RNA binding"/>
    <property type="evidence" value="ECO:0007669"/>
    <property type="project" value="TreeGrafter"/>
</dbReference>
<gene>
    <name evidence="3" type="ORF">C7212DRAFT_219958</name>
</gene>
<evidence type="ECO:0000256" key="1">
    <source>
        <dbReference type="ARBA" id="ARBA00022737"/>
    </source>
</evidence>
<dbReference type="Pfam" id="PF12796">
    <property type="entry name" value="Ank_2"/>
    <property type="match status" value="1"/>
</dbReference>
<protein>
    <submittedName>
        <fullName evidence="3">Uncharacterized protein</fullName>
    </submittedName>
</protein>
<organism evidence="3 4">
    <name type="scientific">Tuber magnatum</name>
    <name type="common">white Piedmont truffle</name>
    <dbReference type="NCBI Taxonomy" id="42249"/>
    <lineage>
        <taxon>Eukaryota</taxon>
        <taxon>Fungi</taxon>
        <taxon>Dikarya</taxon>
        <taxon>Ascomycota</taxon>
        <taxon>Pezizomycotina</taxon>
        <taxon>Pezizomycetes</taxon>
        <taxon>Pezizales</taxon>
        <taxon>Tuberaceae</taxon>
        <taxon>Tuber</taxon>
    </lineage>
</organism>
<sequence length="104" mass="11948">ITAEAGNMSAVKVLLESANVDINAKDIRQRTLLARAIETGNLKVPIALIYDDQVDVNTRDMWDRTALQLTLWEKYADVVRVLLDRKDIEVNSWKRIHNSNREKT</sequence>
<comment type="caution">
    <text evidence="3">The sequence shown here is derived from an EMBL/GenBank/DDBJ whole genome shotgun (WGS) entry which is preliminary data.</text>
</comment>
<evidence type="ECO:0000313" key="4">
    <source>
        <dbReference type="Proteomes" id="UP000246991"/>
    </source>
</evidence>
<dbReference type="Proteomes" id="UP000246991">
    <property type="component" value="Unassembled WGS sequence"/>
</dbReference>
<accession>A0A317SGF4</accession>
<proteinExistence type="predicted"/>
<dbReference type="OrthoDB" id="341259at2759"/>
<dbReference type="Gene3D" id="1.25.40.20">
    <property type="entry name" value="Ankyrin repeat-containing domain"/>
    <property type="match status" value="1"/>
</dbReference>
<reference evidence="3 4" key="1">
    <citation type="submission" date="2018-03" db="EMBL/GenBank/DDBJ databases">
        <title>Genomes of Pezizomycetes fungi and the evolution of truffles.</title>
        <authorList>
            <person name="Murat C."/>
            <person name="Payen T."/>
            <person name="Noel B."/>
            <person name="Kuo A."/>
            <person name="Martin F.M."/>
        </authorList>
    </citation>
    <scope>NUCLEOTIDE SEQUENCE [LARGE SCALE GENOMIC DNA]</scope>
    <source>
        <strain evidence="3">091103-1</strain>
    </source>
</reference>
<name>A0A317SGF4_9PEZI</name>
<feature type="non-terminal residue" evidence="3">
    <location>
        <position position="1"/>
    </location>
</feature>
<keyword evidence="2" id="KW-0040">ANK repeat</keyword>